<reference evidence="2" key="1">
    <citation type="journal article" date="2019" name="Sci. Rep.">
        <title>Draft genome of Tanacetum cinerariifolium, the natural source of mosquito coil.</title>
        <authorList>
            <person name="Yamashiro T."/>
            <person name="Shiraishi A."/>
            <person name="Satake H."/>
            <person name="Nakayama K."/>
        </authorList>
    </citation>
    <scope>NUCLEOTIDE SEQUENCE</scope>
</reference>
<sequence length="83" mass="8870">RRAHHHRDGRHDPLRLHDRFQRLDAPGADSSRAPLRAPQRQRSSAQRAAVDAERPGRPGAGKRSGVGAELAHGALAGASGRCA</sequence>
<dbReference type="EMBL" id="BKCJ011848892">
    <property type="protein sequence ID" value="GFD58120.1"/>
    <property type="molecule type" value="Genomic_DNA"/>
</dbReference>
<protein>
    <submittedName>
        <fullName evidence="2">Uncharacterized protein</fullName>
    </submittedName>
</protein>
<feature type="region of interest" description="Disordered" evidence="1">
    <location>
        <begin position="1"/>
        <end position="68"/>
    </location>
</feature>
<name>A0A699XIB8_TANCI</name>
<dbReference type="AlphaFoldDB" id="A0A699XIB8"/>
<organism evidence="2">
    <name type="scientific">Tanacetum cinerariifolium</name>
    <name type="common">Dalmatian daisy</name>
    <name type="synonym">Chrysanthemum cinerariifolium</name>
    <dbReference type="NCBI Taxonomy" id="118510"/>
    <lineage>
        <taxon>Eukaryota</taxon>
        <taxon>Viridiplantae</taxon>
        <taxon>Streptophyta</taxon>
        <taxon>Embryophyta</taxon>
        <taxon>Tracheophyta</taxon>
        <taxon>Spermatophyta</taxon>
        <taxon>Magnoliopsida</taxon>
        <taxon>eudicotyledons</taxon>
        <taxon>Gunneridae</taxon>
        <taxon>Pentapetalae</taxon>
        <taxon>asterids</taxon>
        <taxon>campanulids</taxon>
        <taxon>Asterales</taxon>
        <taxon>Asteraceae</taxon>
        <taxon>Asteroideae</taxon>
        <taxon>Anthemideae</taxon>
        <taxon>Anthemidinae</taxon>
        <taxon>Tanacetum</taxon>
    </lineage>
</organism>
<gene>
    <name evidence="2" type="ORF">Tci_930089</name>
</gene>
<feature type="compositionally biased region" description="Basic and acidic residues" evidence="1">
    <location>
        <begin position="9"/>
        <end position="22"/>
    </location>
</feature>
<feature type="compositionally biased region" description="Low complexity" evidence="1">
    <location>
        <begin position="36"/>
        <end position="49"/>
    </location>
</feature>
<feature type="non-terminal residue" evidence="2">
    <location>
        <position position="1"/>
    </location>
</feature>
<comment type="caution">
    <text evidence="2">The sequence shown here is derived from an EMBL/GenBank/DDBJ whole genome shotgun (WGS) entry which is preliminary data.</text>
</comment>
<evidence type="ECO:0000313" key="2">
    <source>
        <dbReference type="EMBL" id="GFD58120.1"/>
    </source>
</evidence>
<accession>A0A699XIB8</accession>
<evidence type="ECO:0000256" key="1">
    <source>
        <dbReference type="SAM" id="MobiDB-lite"/>
    </source>
</evidence>
<proteinExistence type="predicted"/>